<feature type="transmembrane region" description="Helical" evidence="1">
    <location>
        <begin position="45"/>
        <end position="64"/>
    </location>
</feature>
<keyword evidence="1" id="KW-0812">Transmembrane</keyword>
<dbReference type="AlphaFoldDB" id="A0A6N9TSQ1"/>
<keyword evidence="1" id="KW-1133">Transmembrane helix</keyword>
<reference evidence="2 3" key="1">
    <citation type="submission" date="2020-02" db="EMBL/GenBank/DDBJ databases">
        <title>Comparative genomics of sulfur disproportionating microorganisms.</title>
        <authorList>
            <person name="Ward L.M."/>
            <person name="Bertran E."/>
            <person name="Johnston D.T."/>
        </authorList>
    </citation>
    <scope>NUCLEOTIDE SEQUENCE [LARGE SCALE GENOMIC DNA]</scope>
    <source>
        <strain evidence="2 3">DSM 100025</strain>
    </source>
</reference>
<name>A0A6N9TSQ1_DISTH</name>
<accession>A0A6N9TSQ1</accession>
<proteinExistence type="predicted"/>
<keyword evidence="3" id="KW-1185">Reference proteome</keyword>
<evidence type="ECO:0000256" key="1">
    <source>
        <dbReference type="SAM" id="Phobius"/>
    </source>
</evidence>
<gene>
    <name evidence="2" type="ORF">G3N55_11330</name>
</gene>
<dbReference type="RefSeq" id="WP_169755512.1">
    <property type="nucleotide sequence ID" value="NZ_JAATWC010000004.1"/>
</dbReference>
<sequence>MRPEIPTDPPAGWTRRDIRQLAATVGLTLLFVARGGEPAGAVRQTLWNLFLCLFYGVGTMFLLVGLTRKMFKYEVTPPRMAKWAAWLAAFFAVSQFLHEGFLHLTGQLPR</sequence>
<evidence type="ECO:0000313" key="2">
    <source>
        <dbReference type="EMBL" id="NDY43430.1"/>
    </source>
</evidence>
<protein>
    <submittedName>
        <fullName evidence="2">Uncharacterized protein</fullName>
    </submittedName>
</protein>
<feature type="transmembrane region" description="Helical" evidence="1">
    <location>
        <begin position="84"/>
        <end position="104"/>
    </location>
</feature>
<comment type="caution">
    <text evidence="2">The sequence shown here is derived from an EMBL/GenBank/DDBJ whole genome shotgun (WGS) entry which is preliminary data.</text>
</comment>
<keyword evidence="1" id="KW-0472">Membrane</keyword>
<dbReference type="EMBL" id="JAAGRR010000170">
    <property type="protein sequence ID" value="NDY43430.1"/>
    <property type="molecule type" value="Genomic_DNA"/>
</dbReference>
<dbReference type="Proteomes" id="UP000469346">
    <property type="component" value="Unassembled WGS sequence"/>
</dbReference>
<evidence type="ECO:0000313" key="3">
    <source>
        <dbReference type="Proteomes" id="UP000469346"/>
    </source>
</evidence>
<organism evidence="2 3">
    <name type="scientific">Dissulfurirhabdus thermomarina</name>
    <dbReference type="NCBI Taxonomy" id="1765737"/>
    <lineage>
        <taxon>Bacteria</taxon>
        <taxon>Deltaproteobacteria</taxon>
        <taxon>Dissulfurirhabdaceae</taxon>
        <taxon>Dissulfurirhabdus</taxon>
    </lineage>
</organism>